<sequence>MLILLFLTIVMIPTLSGWGKFFESVFKTQLFDGISGKSLTGIFVITVIWTILAFFIPLNIYVEVPTILVGLFYFFKEKLFKEFYTFTQKETVLLVTISCVILFCGSYYPFILDHYGYYVPTINWLKEYGLVKGISNLDLTLGQMSLWHIFQAGFSNFSDPFLRINAILLIIYTFYIIEKKSWVQLCFIPFFLFFCQSPSPDLPVLIFSLIILREILSGNTNATFIFAFSVFVFAIKPTMIWLPFLSFFYCAYITKAHFKVFFFGILIALLFFIKNIWTFGYPIFPVTFFDLGISWKPNPVLLQSSSQYAILKTYDAQYSYKQIQHFSAFDLIKNWLFLTGIKSYIHIFFIISLIIFTLYAAIKKNKIITFIWVSLIIKSIMVLAFSAQYRFFMDVFFVIFFVMLFDFFTPKKSLAVFSVLCLISVVFLSFPGLLQTYIPSFKVGGFMGKFEIKQLYRPSIYHYKKYNSFKIGNLKYHVSEQYPFNFDTPLPSISESFIFDDHNAGIFPQCIDSKNIRKGFIWKKMTPEEKKESQTVIDKIKNTYSH</sequence>
<evidence type="ECO:0000313" key="3">
    <source>
        <dbReference type="EMBL" id="MCU7615246.1"/>
    </source>
</evidence>
<feature type="transmembrane region" description="Helical" evidence="1">
    <location>
        <begin position="415"/>
        <end position="434"/>
    </location>
</feature>
<keyword evidence="1" id="KW-0472">Membrane</keyword>
<evidence type="ECO:0000256" key="1">
    <source>
        <dbReference type="SAM" id="Phobius"/>
    </source>
</evidence>
<feature type="transmembrane region" description="Helical" evidence="1">
    <location>
        <begin position="224"/>
        <end position="248"/>
    </location>
</feature>
<feature type="transmembrane region" description="Helical" evidence="1">
    <location>
        <begin position="391"/>
        <end position="408"/>
    </location>
</feature>
<feature type="domain" description="DUF8201" evidence="2">
    <location>
        <begin position="1"/>
        <end position="397"/>
    </location>
</feature>
<protein>
    <recommendedName>
        <fullName evidence="2">DUF8201 domain-containing protein</fullName>
    </recommendedName>
</protein>
<accession>A0ABT2VZ93</accession>
<feature type="transmembrane region" description="Helical" evidence="1">
    <location>
        <begin position="160"/>
        <end position="177"/>
    </location>
</feature>
<dbReference type="Pfam" id="PF26626">
    <property type="entry name" value="DUF8201"/>
    <property type="match status" value="1"/>
</dbReference>
<gene>
    <name evidence="3" type="ORF">N0B16_12430</name>
</gene>
<feature type="transmembrane region" description="Helical" evidence="1">
    <location>
        <begin position="41"/>
        <end position="72"/>
    </location>
</feature>
<feature type="transmembrane region" description="Helical" evidence="1">
    <location>
        <begin position="92"/>
        <end position="111"/>
    </location>
</feature>
<feature type="transmembrane region" description="Helical" evidence="1">
    <location>
        <begin position="189"/>
        <end position="212"/>
    </location>
</feature>
<feature type="transmembrane region" description="Helical" evidence="1">
    <location>
        <begin position="260"/>
        <end position="284"/>
    </location>
</feature>
<comment type="caution">
    <text evidence="3">The sequence shown here is derived from an EMBL/GenBank/DDBJ whole genome shotgun (WGS) entry which is preliminary data.</text>
</comment>
<dbReference type="RefSeq" id="WP_262991268.1">
    <property type="nucleotide sequence ID" value="NZ_JAOTEN010000004.1"/>
</dbReference>
<dbReference type="Proteomes" id="UP001208114">
    <property type="component" value="Unassembled WGS sequence"/>
</dbReference>
<dbReference type="InterPro" id="IPR058065">
    <property type="entry name" value="LIC_10190-like"/>
</dbReference>
<reference evidence="4" key="1">
    <citation type="submission" date="2023-07" db="EMBL/GenBank/DDBJ databases">
        <title>Chryseobacterium sp. GMJ5 Genome sequencing and assembly.</title>
        <authorList>
            <person name="Jung Y."/>
        </authorList>
    </citation>
    <scope>NUCLEOTIDE SEQUENCE [LARGE SCALE GENOMIC DNA]</scope>
    <source>
        <strain evidence="4">GMJ5</strain>
    </source>
</reference>
<organism evidence="3 4">
    <name type="scientific">Chryseobacterium gilvum</name>
    <dbReference type="NCBI Taxonomy" id="2976534"/>
    <lineage>
        <taxon>Bacteria</taxon>
        <taxon>Pseudomonadati</taxon>
        <taxon>Bacteroidota</taxon>
        <taxon>Flavobacteriia</taxon>
        <taxon>Flavobacteriales</taxon>
        <taxon>Weeksellaceae</taxon>
        <taxon>Chryseobacterium group</taxon>
        <taxon>Chryseobacterium</taxon>
    </lineage>
</organism>
<dbReference type="NCBIfam" id="NF047510">
    <property type="entry name" value="LIC_10190_fam"/>
    <property type="match status" value="1"/>
</dbReference>
<feature type="transmembrane region" description="Helical" evidence="1">
    <location>
        <begin position="343"/>
        <end position="362"/>
    </location>
</feature>
<keyword evidence="4" id="KW-1185">Reference proteome</keyword>
<keyword evidence="1" id="KW-0812">Transmembrane</keyword>
<feature type="transmembrane region" description="Helical" evidence="1">
    <location>
        <begin position="367"/>
        <end position="385"/>
    </location>
</feature>
<name>A0ABT2VZ93_9FLAO</name>
<dbReference type="EMBL" id="JAOTEN010000004">
    <property type="protein sequence ID" value="MCU7615246.1"/>
    <property type="molecule type" value="Genomic_DNA"/>
</dbReference>
<evidence type="ECO:0000259" key="2">
    <source>
        <dbReference type="Pfam" id="PF26626"/>
    </source>
</evidence>
<dbReference type="InterPro" id="IPR058514">
    <property type="entry name" value="DUF8201"/>
</dbReference>
<evidence type="ECO:0000313" key="4">
    <source>
        <dbReference type="Proteomes" id="UP001208114"/>
    </source>
</evidence>
<proteinExistence type="predicted"/>
<keyword evidence="1" id="KW-1133">Transmembrane helix</keyword>